<reference evidence="9 10" key="1">
    <citation type="journal article" date="2017" name="Arch. Microbiol.">
        <title>Mariprofundus micogutta sp. nov., a novel iron-oxidizing zetaproteobacterium isolated from a deep-sea hydrothermal field at the Bayonnaise knoll of the Izu-Ogasawara arc, and a description of Mariprofundales ord. nov. and Zetaproteobacteria classis nov.</title>
        <authorList>
            <person name="Makita H."/>
            <person name="Tanaka E."/>
            <person name="Mitsunobu S."/>
            <person name="Miyazaki M."/>
            <person name="Nunoura T."/>
            <person name="Uematsu K."/>
            <person name="Takaki Y."/>
            <person name="Nishi S."/>
            <person name="Shimamura S."/>
            <person name="Takai K."/>
        </authorList>
    </citation>
    <scope>NUCLEOTIDE SEQUENCE [LARGE SCALE GENOMIC DNA]</scope>
    <source>
        <strain evidence="9 10">ET2</strain>
    </source>
</reference>
<gene>
    <name evidence="9" type="ORF">MMIC_P1403</name>
</gene>
<evidence type="ECO:0000256" key="2">
    <source>
        <dbReference type="ARBA" id="ARBA00008034"/>
    </source>
</evidence>
<dbReference type="EMBL" id="BDFD01000010">
    <property type="protein sequence ID" value="GAV20438.1"/>
    <property type="molecule type" value="Genomic_DNA"/>
</dbReference>
<organism evidence="9 10">
    <name type="scientific">Mariprofundus micogutta</name>
    <dbReference type="NCBI Taxonomy" id="1921010"/>
    <lineage>
        <taxon>Bacteria</taxon>
        <taxon>Pseudomonadati</taxon>
        <taxon>Pseudomonadota</taxon>
        <taxon>Candidatius Mariprofundia</taxon>
        <taxon>Mariprofundales</taxon>
        <taxon>Mariprofundaceae</taxon>
        <taxon>Mariprofundus</taxon>
    </lineage>
</organism>
<evidence type="ECO:0000256" key="7">
    <source>
        <dbReference type="SAM" id="MobiDB-lite"/>
    </source>
</evidence>
<feature type="transmembrane region" description="Helical" evidence="8">
    <location>
        <begin position="193"/>
        <end position="214"/>
    </location>
</feature>
<evidence type="ECO:0000256" key="6">
    <source>
        <dbReference type="RuleBase" id="RU003943"/>
    </source>
</evidence>
<dbReference type="RefSeq" id="WP_072659748.1">
    <property type="nucleotide sequence ID" value="NZ_BDFD01000010.1"/>
</dbReference>
<dbReference type="Pfam" id="PF00950">
    <property type="entry name" value="ABC-3"/>
    <property type="match status" value="2"/>
</dbReference>
<evidence type="ECO:0000313" key="9">
    <source>
        <dbReference type="EMBL" id="GAV20438.1"/>
    </source>
</evidence>
<dbReference type="Proteomes" id="UP000231632">
    <property type="component" value="Unassembled WGS sequence"/>
</dbReference>
<keyword evidence="4 8" id="KW-1133">Transmembrane helix</keyword>
<keyword evidence="6" id="KW-0813">Transport</keyword>
<feature type="transmembrane region" description="Helical" evidence="8">
    <location>
        <begin position="221"/>
        <end position="239"/>
    </location>
</feature>
<sequence length="275" mass="28781">MILLTVLIATLVIAVCLPVLGQRVLERRIVFVDLALAQVAATGYALGMALEIPGVYAAAATTAIAVIIMALMDEETPLPKEAVMGGVYAFAASVGMVLLSLLPYGEGQLMGLLFGSVLGIGWDGIIELAIFAGMGLLLALPEHANSFAGRMRFYAGLSLIIVPAIYAIGVLLVFAYLVMPALSVWRRGHNGPAWQALTLAVIASTAGTFIADFLDLPPSATVVLTLATIAVITGTIIHFTDRGNNEPVTADDETDTAEEDDDESNSESDTASSKT</sequence>
<feature type="transmembrane region" description="Helical" evidence="8">
    <location>
        <begin position="45"/>
        <end position="71"/>
    </location>
</feature>
<dbReference type="STRING" id="1921010.MMIC_P1403"/>
<comment type="caution">
    <text evidence="9">The sequence shown here is derived from an EMBL/GenBank/DDBJ whole genome shotgun (WGS) entry which is preliminary data.</text>
</comment>
<evidence type="ECO:0000256" key="5">
    <source>
        <dbReference type="ARBA" id="ARBA00023136"/>
    </source>
</evidence>
<name>A0A1L8CNE7_9PROT</name>
<keyword evidence="5 8" id="KW-0472">Membrane</keyword>
<proteinExistence type="inferred from homology"/>
<feature type="compositionally biased region" description="Acidic residues" evidence="7">
    <location>
        <begin position="249"/>
        <end position="266"/>
    </location>
</feature>
<dbReference type="OrthoDB" id="14209at2"/>
<dbReference type="InterPro" id="IPR037294">
    <property type="entry name" value="ABC_BtuC-like"/>
</dbReference>
<dbReference type="GO" id="GO:0043190">
    <property type="term" value="C:ATP-binding cassette (ABC) transporter complex"/>
    <property type="evidence" value="ECO:0007669"/>
    <property type="project" value="InterPro"/>
</dbReference>
<dbReference type="PANTHER" id="PTHR30477">
    <property type="entry name" value="ABC-TRANSPORTER METAL-BINDING PROTEIN"/>
    <property type="match status" value="1"/>
</dbReference>
<keyword evidence="3 6" id="KW-0812">Transmembrane</keyword>
<evidence type="ECO:0000256" key="4">
    <source>
        <dbReference type="ARBA" id="ARBA00022989"/>
    </source>
</evidence>
<dbReference type="GO" id="GO:0055085">
    <property type="term" value="P:transmembrane transport"/>
    <property type="evidence" value="ECO:0007669"/>
    <property type="project" value="InterPro"/>
</dbReference>
<comment type="similarity">
    <text evidence="2 6">Belongs to the ABC-3 integral membrane protein family.</text>
</comment>
<feature type="region of interest" description="Disordered" evidence="7">
    <location>
        <begin position="243"/>
        <end position="275"/>
    </location>
</feature>
<dbReference type="GO" id="GO:0010043">
    <property type="term" value="P:response to zinc ion"/>
    <property type="evidence" value="ECO:0007669"/>
    <property type="project" value="TreeGrafter"/>
</dbReference>
<dbReference type="PANTHER" id="PTHR30477:SF19">
    <property type="entry name" value="METAL ABC TRANSPORTER PERMEASE"/>
    <property type="match status" value="1"/>
</dbReference>
<evidence type="ECO:0000256" key="1">
    <source>
        <dbReference type="ARBA" id="ARBA00004141"/>
    </source>
</evidence>
<feature type="transmembrane region" description="Helical" evidence="8">
    <location>
        <begin position="153"/>
        <end position="178"/>
    </location>
</feature>
<dbReference type="AlphaFoldDB" id="A0A1L8CNE7"/>
<keyword evidence="10" id="KW-1185">Reference proteome</keyword>
<protein>
    <submittedName>
        <fullName evidence="9">Zinc/manganese transport system permease protein</fullName>
    </submittedName>
</protein>
<evidence type="ECO:0000256" key="3">
    <source>
        <dbReference type="ARBA" id="ARBA00022692"/>
    </source>
</evidence>
<feature type="transmembrane region" description="Helical" evidence="8">
    <location>
        <begin position="83"/>
        <end position="104"/>
    </location>
</feature>
<accession>A0A1L8CNE7</accession>
<dbReference type="InterPro" id="IPR001626">
    <property type="entry name" value="ABC_TroCD"/>
</dbReference>
<evidence type="ECO:0000313" key="10">
    <source>
        <dbReference type="Proteomes" id="UP000231632"/>
    </source>
</evidence>
<dbReference type="SUPFAM" id="SSF81345">
    <property type="entry name" value="ABC transporter involved in vitamin B12 uptake, BtuC"/>
    <property type="match status" value="1"/>
</dbReference>
<evidence type="ECO:0000256" key="8">
    <source>
        <dbReference type="SAM" id="Phobius"/>
    </source>
</evidence>
<comment type="subcellular location">
    <subcellularLocation>
        <location evidence="6">Cell membrane</location>
        <topology evidence="6">Multi-pass membrane protein</topology>
    </subcellularLocation>
    <subcellularLocation>
        <location evidence="1">Membrane</location>
        <topology evidence="1">Multi-pass membrane protein</topology>
    </subcellularLocation>
</comment>